<dbReference type="PRINTS" id="PR01736">
    <property type="entry name" value="PHPHTRNFRASE"/>
</dbReference>
<dbReference type="InterPro" id="IPR008731">
    <property type="entry name" value="PTS_EIN"/>
</dbReference>
<feature type="domain" description="PEP-utilising enzyme C-terminal" evidence="15">
    <location>
        <begin position="348"/>
        <end position="592"/>
    </location>
</feature>
<feature type="binding site" evidence="11">
    <location>
        <position position="395"/>
    </location>
    <ligand>
        <name>phosphoenolpyruvate</name>
        <dbReference type="ChEBI" id="CHEBI:58702"/>
    </ligand>
</feature>
<dbReference type="GO" id="GO:0005737">
    <property type="term" value="C:cytoplasm"/>
    <property type="evidence" value="ECO:0007669"/>
    <property type="project" value="UniProtKB-SubCell"/>
</dbReference>
<dbReference type="InterPro" id="IPR040442">
    <property type="entry name" value="Pyrv_kinase-like_dom_sf"/>
</dbReference>
<name>A0A9X2GPZ9_9ACTN</name>
<evidence type="ECO:0000256" key="10">
    <source>
        <dbReference type="PIRSR" id="PIRSR000732-1"/>
    </source>
</evidence>
<dbReference type="Pfam" id="PF00391">
    <property type="entry name" value="PEP-utilizers"/>
    <property type="match status" value="1"/>
</dbReference>
<evidence type="ECO:0000256" key="2">
    <source>
        <dbReference type="ARBA" id="ARBA00007837"/>
    </source>
</evidence>
<dbReference type="PANTHER" id="PTHR46244">
    <property type="entry name" value="PHOSPHOENOLPYRUVATE-PROTEIN PHOSPHOTRANSFERASE"/>
    <property type="match status" value="1"/>
</dbReference>
<dbReference type="EMBL" id="JAMZEB010000002">
    <property type="protein sequence ID" value="MCP2358698.1"/>
    <property type="molecule type" value="Genomic_DNA"/>
</dbReference>
<dbReference type="GO" id="GO:0016301">
    <property type="term" value="F:kinase activity"/>
    <property type="evidence" value="ECO:0007669"/>
    <property type="project" value="UniProtKB-KW"/>
</dbReference>
<dbReference type="Gene3D" id="3.20.20.60">
    <property type="entry name" value="Phosphoenolpyruvate-binding domains"/>
    <property type="match status" value="1"/>
</dbReference>
<dbReference type="GO" id="GO:0009401">
    <property type="term" value="P:phosphoenolpyruvate-dependent sugar phosphotransferase system"/>
    <property type="evidence" value="ECO:0007669"/>
    <property type="project" value="UniProtKB-KW"/>
</dbReference>
<feature type="binding site" evidence="11">
    <location>
        <begin position="507"/>
        <end position="508"/>
    </location>
    <ligand>
        <name>phosphoenolpyruvate</name>
        <dbReference type="ChEBI" id="CHEBI:58702"/>
    </ligand>
</feature>
<evidence type="ECO:0000256" key="9">
    <source>
        <dbReference type="PIRNR" id="PIRNR000732"/>
    </source>
</evidence>
<feature type="binding site" evidence="12">
    <location>
        <position position="484"/>
    </location>
    <ligand>
        <name>Mg(2+)</name>
        <dbReference type="ChEBI" id="CHEBI:18420"/>
    </ligand>
</feature>
<dbReference type="SUPFAM" id="SSF51621">
    <property type="entry name" value="Phosphoenolpyruvate/pyruvate domain"/>
    <property type="match status" value="1"/>
</dbReference>
<evidence type="ECO:0000256" key="6">
    <source>
        <dbReference type="ARBA" id="ARBA00022777"/>
    </source>
</evidence>
<dbReference type="EC" id="2.7.3.9" evidence="9"/>
<evidence type="ECO:0000256" key="8">
    <source>
        <dbReference type="ARBA" id="ARBA00033235"/>
    </source>
</evidence>
<dbReference type="Gene3D" id="3.50.30.10">
    <property type="entry name" value="Phosphohistidine domain"/>
    <property type="match status" value="1"/>
</dbReference>
<dbReference type="InterPro" id="IPR024692">
    <property type="entry name" value="PTS_EI"/>
</dbReference>
<dbReference type="InterPro" id="IPR023151">
    <property type="entry name" value="PEP_util_CS"/>
</dbReference>
<evidence type="ECO:0000256" key="1">
    <source>
        <dbReference type="ARBA" id="ARBA00001946"/>
    </source>
</evidence>
<dbReference type="InterPro" id="IPR018274">
    <property type="entry name" value="PEP_util_AS"/>
</dbReference>
<dbReference type="SUPFAM" id="SSF52009">
    <property type="entry name" value="Phosphohistidine domain"/>
    <property type="match status" value="1"/>
</dbReference>
<feature type="binding site" evidence="11">
    <location>
        <position position="518"/>
    </location>
    <ligand>
        <name>phosphoenolpyruvate</name>
        <dbReference type="ChEBI" id="CHEBI:58702"/>
    </ligand>
</feature>
<dbReference type="InterPro" id="IPR008279">
    <property type="entry name" value="PEP-util_enz_mobile_dom"/>
</dbReference>
<feature type="domain" description="Phosphotransferase system enzyme I N-terminal" evidence="16">
    <location>
        <begin position="47"/>
        <end position="161"/>
    </location>
</feature>
<dbReference type="PROSITE" id="PS00742">
    <property type="entry name" value="PEP_ENZYMES_2"/>
    <property type="match status" value="1"/>
</dbReference>
<evidence type="ECO:0000256" key="4">
    <source>
        <dbReference type="ARBA" id="ARBA00022679"/>
    </source>
</evidence>
<evidence type="ECO:0000256" key="13">
    <source>
        <dbReference type="SAM" id="MobiDB-lite"/>
    </source>
</evidence>
<dbReference type="Proteomes" id="UP001139648">
    <property type="component" value="Unassembled WGS sequence"/>
</dbReference>
<dbReference type="PIRSF" id="PIRSF000732">
    <property type="entry name" value="PTS_enzyme_I"/>
    <property type="match status" value="1"/>
</dbReference>
<dbReference type="GO" id="GO:0046872">
    <property type="term" value="F:metal ion binding"/>
    <property type="evidence" value="ECO:0007669"/>
    <property type="project" value="UniProtKB-KW"/>
</dbReference>
<dbReference type="SUPFAM" id="SSF47831">
    <property type="entry name" value="Enzyme I of the PEP:sugar phosphotransferase system HPr-binding (sub)domain"/>
    <property type="match status" value="1"/>
</dbReference>
<dbReference type="InterPro" id="IPR036637">
    <property type="entry name" value="Phosphohistidine_dom_sf"/>
</dbReference>
<keyword evidence="7 9" id="KW-0460">Magnesium</keyword>
<evidence type="ECO:0000256" key="7">
    <source>
        <dbReference type="ARBA" id="ARBA00022842"/>
    </source>
</evidence>
<sequence>MPDSLTPHPGPATPGDHAATGASPASGSGAHAGGGGPWEGAGGRLGGLGVSQGRAAGPVIRLGDPPELPAPRAVTDPGAEAATAAKALEAVAAELNRRALAAGGEAAEILEALAMIAEDPMLLEEAERLTAEGADAAHALDAAFAGHREALAQLGGYLAERAADLDDLRHRAVAAALGLPMPGLPSPGHPYVLVATDLSPADTAGLGPDVVALVTEHGGPTSHTAILARARGLPAVVACQGVTGLADGTVIGVDGGTGEIAIGLSERETADVGRAEIARRARLRTSRGPGRTADGHAVKLLLNIGSAADLAPHGAGAGTAETGTAETGAEGVGAEGVGAEGVGAEGVGAEGVGAEGVGLFRTEFLFLDRRQPPSFEEQVAAYAEVFGRVEHVIVRTLDAGTDKPLPFLGLPREQNPALGVRGLRVDRLLPEVLDTQLDAIAAAARQAGAEPWVMAPMVTTVGEASDFARRARARGIARVGVMVEVPAAALRAGRLLQEVDFLSIGTNDLAQYTFAADRQHSALADLLDPRQPALLELIALCAEAGRQAGKPVGVCGEAAGDPLLAPLLVGLGVTSLSMAPVCVPEVREALAALTLDECREQARAALA</sequence>
<evidence type="ECO:0000259" key="14">
    <source>
        <dbReference type="Pfam" id="PF00391"/>
    </source>
</evidence>
<evidence type="ECO:0000313" key="17">
    <source>
        <dbReference type="EMBL" id="MCP2358698.1"/>
    </source>
</evidence>
<feature type="compositionally biased region" description="Low complexity" evidence="13">
    <location>
        <begin position="18"/>
        <end position="29"/>
    </location>
</feature>
<comment type="caution">
    <text evidence="17">The sequence shown here is derived from an EMBL/GenBank/DDBJ whole genome shotgun (WGS) entry which is preliminary data.</text>
</comment>
<keyword evidence="9" id="KW-0598">Phosphotransferase system</keyword>
<dbReference type="InterPro" id="IPR015813">
    <property type="entry name" value="Pyrv/PenolPyrv_kinase-like_dom"/>
</dbReference>
<comment type="catalytic activity">
    <reaction evidence="9">
        <text>L-histidyl-[protein] + phosphoenolpyruvate = N(pros)-phospho-L-histidyl-[protein] + pyruvate</text>
        <dbReference type="Rhea" id="RHEA:23880"/>
        <dbReference type="Rhea" id="RHEA-COMP:9745"/>
        <dbReference type="Rhea" id="RHEA-COMP:9746"/>
        <dbReference type="ChEBI" id="CHEBI:15361"/>
        <dbReference type="ChEBI" id="CHEBI:29979"/>
        <dbReference type="ChEBI" id="CHEBI:58702"/>
        <dbReference type="ChEBI" id="CHEBI:64837"/>
        <dbReference type="EC" id="2.7.3.9"/>
    </reaction>
</comment>
<organism evidence="17 18">
    <name type="scientific">Nonomuraea thailandensis</name>
    <dbReference type="NCBI Taxonomy" id="1188745"/>
    <lineage>
        <taxon>Bacteria</taxon>
        <taxon>Bacillati</taxon>
        <taxon>Actinomycetota</taxon>
        <taxon>Actinomycetes</taxon>
        <taxon>Streptosporangiales</taxon>
        <taxon>Streptosporangiaceae</taxon>
        <taxon>Nonomuraea</taxon>
    </lineage>
</organism>
<evidence type="ECO:0000259" key="16">
    <source>
        <dbReference type="Pfam" id="PF05524"/>
    </source>
</evidence>
<evidence type="ECO:0000256" key="5">
    <source>
        <dbReference type="ARBA" id="ARBA00022723"/>
    </source>
</evidence>
<reference evidence="17" key="1">
    <citation type="submission" date="2022-06" db="EMBL/GenBank/DDBJ databases">
        <title>Sequencing the genomes of 1000 actinobacteria strains.</title>
        <authorList>
            <person name="Klenk H.-P."/>
        </authorList>
    </citation>
    <scope>NUCLEOTIDE SEQUENCE</scope>
    <source>
        <strain evidence="17">DSM 46694</strain>
    </source>
</reference>
<protein>
    <recommendedName>
        <fullName evidence="3 9">Phosphoenolpyruvate-protein phosphotransferase</fullName>
        <ecNumber evidence="9">2.7.3.9</ecNumber>
    </recommendedName>
    <alternativeName>
        <fullName evidence="8 9">Phosphotransferase system, enzyme I</fullName>
    </alternativeName>
</protein>
<evidence type="ECO:0000256" key="12">
    <source>
        <dbReference type="PIRSR" id="PIRSR000732-3"/>
    </source>
</evidence>
<evidence type="ECO:0000313" key="18">
    <source>
        <dbReference type="Proteomes" id="UP001139648"/>
    </source>
</evidence>
<dbReference type="Gene3D" id="1.10.274.10">
    <property type="entry name" value="PtsI, HPr-binding domain"/>
    <property type="match status" value="1"/>
</dbReference>
<feature type="binding site" evidence="12">
    <location>
        <position position="508"/>
    </location>
    <ligand>
        <name>Mg(2+)</name>
        <dbReference type="ChEBI" id="CHEBI:18420"/>
    </ligand>
</feature>
<dbReference type="InterPro" id="IPR036618">
    <property type="entry name" value="PtsI_HPr-bd_sf"/>
</dbReference>
<evidence type="ECO:0000256" key="11">
    <source>
        <dbReference type="PIRSR" id="PIRSR000732-2"/>
    </source>
</evidence>
<dbReference type="GO" id="GO:0008965">
    <property type="term" value="F:phosphoenolpyruvate-protein phosphotransferase activity"/>
    <property type="evidence" value="ECO:0007669"/>
    <property type="project" value="UniProtKB-EC"/>
</dbReference>
<keyword evidence="4 9" id="KW-0808">Transferase</keyword>
<evidence type="ECO:0000259" key="15">
    <source>
        <dbReference type="Pfam" id="PF02896"/>
    </source>
</evidence>
<keyword evidence="18" id="KW-1185">Reference proteome</keyword>
<comment type="subcellular location">
    <subcellularLocation>
        <location evidence="9">Cytoplasm</location>
    </subcellularLocation>
</comment>
<feature type="binding site" evidence="11">
    <location>
        <position position="361"/>
    </location>
    <ligand>
        <name>phosphoenolpyruvate</name>
        <dbReference type="ChEBI" id="CHEBI:58702"/>
    </ligand>
</feature>
<keyword evidence="9" id="KW-0963">Cytoplasm</keyword>
<keyword evidence="6 9" id="KW-0418">Kinase</keyword>
<comment type="function">
    <text evidence="9">General (non sugar-specific) component of the phosphoenolpyruvate-dependent sugar phosphotransferase system (sugar PTS). This major carbohydrate active-transport system catalyzes the phosphorylation of incoming sugar substrates concomitantly with their translocation across the cell membrane. Enzyme I transfers the phosphoryl group from phosphoenolpyruvate (PEP) to the phosphoryl carrier protein (HPr).</text>
</comment>
<feature type="active site" description="Proton donor" evidence="10">
    <location>
        <position position="555"/>
    </location>
</feature>
<dbReference type="Pfam" id="PF05524">
    <property type="entry name" value="PEP-utilisers_N"/>
    <property type="match status" value="1"/>
</dbReference>
<accession>A0A9X2GPZ9</accession>
<dbReference type="PANTHER" id="PTHR46244:SF3">
    <property type="entry name" value="PHOSPHOENOLPYRUVATE-PROTEIN PHOSPHOTRANSFERASE"/>
    <property type="match status" value="1"/>
</dbReference>
<keyword evidence="5 9" id="KW-0479">Metal-binding</keyword>
<dbReference type="Pfam" id="PF02896">
    <property type="entry name" value="PEP-utilizers_C"/>
    <property type="match status" value="1"/>
</dbReference>
<evidence type="ECO:0000256" key="3">
    <source>
        <dbReference type="ARBA" id="ARBA00016544"/>
    </source>
</evidence>
<comment type="cofactor">
    <cofactor evidence="1 9 12">
        <name>Mg(2+)</name>
        <dbReference type="ChEBI" id="CHEBI:18420"/>
    </cofactor>
</comment>
<keyword evidence="9" id="KW-0813">Transport</keyword>
<feature type="domain" description="PEP-utilising enzyme mobile" evidence="14">
    <location>
        <begin position="190"/>
        <end position="258"/>
    </location>
</feature>
<dbReference type="RefSeq" id="WP_253745877.1">
    <property type="nucleotide sequence ID" value="NZ_JAMZEB010000002.1"/>
</dbReference>
<feature type="compositionally biased region" description="Gly residues" evidence="13">
    <location>
        <begin position="30"/>
        <end position="50"/>
    </location>
</feature>
<proteinExistence type="inferred from homology"/>
<feature type="region of interest" description="Disordered" evidence="13">
    <location>
        <begin position="1"/>
        <end position="50"/>
    </location>
</feature>
<keyword evidence="9" id="KW-0762">Sugar transport</keyword>
<gene>
    <name evidence="17" type="ORF">HD597_005718</name>
</gene>
<dbReference type="InterPro" id="IPR000121">
    <property type="entry name" value="PEP_util_C"/>
</dbReference>
<comment type="similarity">
    <text evidence="2 9">Belongs to the PEP-utilizing enzyme family.</text>
</comment>
<feature type="active site" description="Tele-phosphohistidine intermediate" evidence="10">
    <location>
        <position position="223"/>
    </location>
</feature>
<dbReference type="PROSITE" id="PS00370">
    <property type="entry name" value="PEP_ENZYMES_PHOS_SITE"/>
    <property type="match status" value="1"/>
</dbReference>
<dbReference type="InterPro" id="IPR050499">
    <property type="entry name" value="PEP-utilizing_PTS_enzyme"/>
</dbReference>
<dbReference type="AlphaFoldDB" id="A0A9X2GPZ9"/>